<keyword evidence="5" id="KW-1185">Reference proteome</keyword>
<organism evidence="4 5">
    <name type="scientific">Actinidia rufa</name>
    <dbReference type="NCBI Taxonomy" id="165716"/>
    <lineage>
        <taxon>Eukaryota</taxon>
        <taxon>Viridiplantae</taxon>
        <taxon>Streptophyta</taxon>
        <taxon>Embryophyta</taxon>
        <taxon>Tracheophyta</taxon>
        <taxon>Spermatophyta</taxon>
        <taxon>Magnoliopsida</taxon>
        <taxon>eudicotyledons</taxon>
        <taxon>Gunneridae</taxon>
        <taxon>Pentapetalae</taxon>
        <taxon>asterids</taxon>
        <taxon>Ericales</taxon>
        <taxon>Actinidiaceae</taxon>
        <taxon>Actinidia</taxon>
    </lineage>
</organism>
<dbReference type="EMBL" id="BJWL01000021">
    <property type="protein sequence ID" value="GFZ10168.1"/>
    <property type="molecule type" value="Genomic_DNA"/>
</dbReference>
<dbReference type="PANTHER" id="PTHR21494">
    <property type="entry name" value="ACTIVATING SIGNAL COINTEGRATOR 1 COMPLEX SUBUNIT 2 ASC-1 COMPLEX SUBUNIT P100"/>
    <property type="match status" value="1"/>
</dbReference>
<dbReference type="Proteomes" id="UP000585474">
    <property type="component" value="Unassembled WGS sequence"/>
</dbReference>
<dbReference type="SMART" id="SM00360">
    <property type="entry name" value="RRM"/>
    <property type="match status" value="1"/>
</dbReference>
<dbReference type="CDD" id="cd00590">
    <property type="entry name" value="RRM_SF"/>
    <property type="match status" value="1"/>
</dbReference>
<name>A0A7J0GHG9_9ERIC</name>
<dbReference type="PROSITE" id="PS50102">
    <property type="entry name" value="RRM"/>
    <property type="match status" value="1"/>
</dbReference>
<dbReference type="InterPro" id="IPR012677">
    <property type="entry name" value="Nucleotide-bd_a/b_plait_sf"/>
</dbReference>
<feature type="region of interest" description="Disordered" evidence="2">
    <location>
        <begin position="570"/>
        <end position="618"/>
    </location>
</feature>
<feature type="compositionally biased region" description="Polar residues" evidence="2">
    <location>
        <begin position="86"/>
        <end position="106"/>
    </location>
</feature>
<accession>A0A7J0GHG9</accession>
<dbReference type="PANTHER" id="PTHR21494:SF2">
    <property type="entry name" value="NUCLEIC ACID BINDING PROTEIN"/>
    <property type="match status" value="1"/>
</dbReference>
<gene>
    <name evidence="4" type="ORF">Acr_21g0007670</name>
</gene>
<dbReference type="GO" id="GO:0003723">
    <property type="term" value="F:RNA binding"/>
    <property type="evidence" value="ECO:0007669"/>
    <property type="project" value="UniProtKB-UniRule"/>
</dbReference>
<dbReference type="InterPro" id="IPR000504">
    <property type="entry name" value="RRM_dom"/>
</dbReference>
<dbReference type="OrthoDB" id="5577209at2759"/>
<proteinExistence type="predicted"/>
<comment type="caution">
    <text evidence="4">The sequence shown here is derived from an EMBL/GenBank/DDBJ whole genome shotgun (WGS) entry which is preliminary data.</text>
</comment>
<feature type="compositionally biased region" description="Pro residues" evidence="2">
    <location>
        <begin position="570"/>
        <end position="612"/>
    </location>
</feature>
<dbReference type="InterPro" id="IPR035979">
    <property type="entry name" value="RBD_domain_sf"/>
</dbReference>
<dbReference type="AlphaFoldDB" id="A0A7J0GHG9"/>
<feature type="domain" description="RRM" evidence="3">
    <location>
        <begin position="173"/>
        <end position="245"/>
    </location>
</feature>
<keyword evidence="1" id="KW-0694">RNA-binding</keyword>
<dbReference type="Gene3D" id="3.30.70.330">
    <property type="match status" value="1"/>
</dbReference>
<evidence type="ECO:0000313" key="5">
    <source>
        <dbReference type="Proteomes" id="UP000585474"/>
    </source>
</evidence>
<dbReference type="InterPro" id="IPR052586">
    <property type="entry name" value="ASCC2"/>
</dbReference>
<evidence type="ECO:0000259" key="3">
    <source>
        <dbReference type="PROSITE" id="PS50102"/>
    </source>
</evidence>
<evidence type="ECO:0000256" key="1">
    <source>
        <dbReference type="PROSITE-ProRule" id="PRU00176"/>
    </source>
</evidence>
<dbReference type="GO" id="GO:0043130">
    <property type="term" value="F:ubiquitin binding"/>
    <property type="evidence" value="ECO:0007669"/>
    <property type="project" value="TreeGrafter"/>
</dbReference>
<protein>
    <recommendedName>
        <fullName evidence="3">RRM domain-containing protein</fullName>
    </recommendedName>
</protein>
<evidence type="ECO:0000256" key="2">
    <source>
        <dbReference type="SAM" id="MobiDB-lite"/>
    </source>
</evidence>
<evidence type="ECO:0000313" key="4">
    <source>
        <dbReference type="EMBL" id="GFZ10168.1"/>
    </source>
</evidence>
<dbReference type="SUPFAM" id="SSF54928">
    <property type="entry name" value="RNA-binding domain, RBD"/>
    <property type="match status" value="1"/>
</dbReference>
<dbReference type="Pfam" id="PF00076">
    <property type="entry name" value="RRM_1"/>
    <property type="match status" value="1"/>
</dbReference>
<feature type="region of interest" description="Disordered" evidence="2">
    <location>
        <begin position="47"/>
        <end position="72"/>
    </location>
</feature>
<reference evidence="4 5" key="1">
    <citation type="submission" date="2019-07" db="EMBL/GenBank/DDBJ databases">
        <title>De Novo Assembly of kiwifruit Actinidia rufa.</title>
        <authorList>
            <person name="Sugita-Konishi S."/>
            <person name="Sato K."/>
            <person name="Mori E."/>
            <person name="Abe Y."/>
            <person name="Kisaki G."/>
            <person name="Hamano K."/>
            <person name="Suezawa K."/>
            <person name="Otani M."/>
            <person name="Fukuda T."/>
            <person name="Manabe T."/>
            <person name="Gomi K."/>
            <person name="Tabuchi M."/>
            <person name="Akimitsu K."/>
            <person name="Kataoka I."/>
        </authorList>
    </citation>
    <scope>NUCLEOTIDE SEQUENCE [LARGE SCALE GENOMIC DNA]</scope>
    <source>
        <strain evidence="5">cv. Fuchu</strain>
    </source>
</reference>
<feature type="region of interest" description="Disordered" evidence="2">
    <location>
        <begin position="86"/>
        <end position="124"/>
    </location>
</feature>
<feature type="compositionally biased region" description="Basic and acidic residues" evidence="2">
    <location>
        <begin position="56"/>
        <end position="69"/>
    </location>
</feature>
<sequence>MLLLSWKEYLNLFTELVKVEDSQVDSMDDDSGRSNYINREYLVTGVNQHQSSSEVAGRDYNDDSAEKSSGRHLKCASSLNPLENDLLSNASPSYDSGGSKSLNFDTGEQGDLFPRRSSTPRVLPPLSSSSGGINMAFESPRHHLAVQHSSRSDQVNWYSDGDPSAMDIFSASKQLCVGSLGPDASEGLVRFHFEKFGPIEQFLYFPFKGFGLVEYRYIMDAIKAREIMQGHSPWGACLRIKFLDKGLGSRGIVNGVAVGSSCHIYVGNVSSQRAKDEIVQYLMKVFYKGPRMITDLTSEDGAVKKKSDPLSSNVAPANFARPMDVTRSVPASIHTDFRGNILGHNIVESPHAKTMLESPADSYAATIQSEKHQAAPFTVKPESNATEIVPPRLNPENHGTTIQSGRAFESNWTSFGCAGTSEVGARNVYDANIIANPLNGGGQVLSGTSEQMWMYNKSEHELYSAPGNIPCVPAPPQGPTIPPPQPFQSTPFMRPVYFTPNSSWDARGLGHHFPVNPIVPGVMPNNPHGNPVAAPFIPASVTPLAQMHGSLQQHSSHMFPLPVVPPPMASLAPPLPDMPPPLPASPPPLPQSQPPLVPPPPSSPPPVPPPPAESSNVESAGQYLQYQWRGMLCKSGVNYCTIHALRVDSDACKYSNAVSEPAE</sequence>